<protein>
    <submittedName>
        <fullName evidence="2">Uncharacterized protein</fullName>
    </submittedName>
</protein>
<evidence type="ECO:0000313" key="3">
    <source>
        <dbReference type="Proteomes" id="UP000757232"/>
    </source>
</evidence>
<comment type="caution">
    <text evidence="2">The sequence shown here is derived from an EMBL/GenBank/DDBJ whole genome shotgun (WGS) entry which is preliminary data.</text>
</comment>
<feature type="compositionally biased region" description="Acidic residues" evidence="1">
    <location>
        <begin position="1"/>
        <end position="26"/>
    </location>
</feature>
<sequence length="122" mass="13957">MLTITEQDEEFGSSDETDSDDSDEVSEPPPTPMNLQEMIPESKGEARERLQATRHLMMEDMMITIYQYLSKIYQPDNMLTIMEQDEEFGSSDETNSDDSDEANEPLPTPMNSQEIIPESKEL</sequence>
<feature type="compositionally biased region" description="Acidic residues" evidence="1">
    <location>
        <begin position="83"/>
        <end position="103"/>
    </location>
</feature>
<organism evidence="2 3">
    <name type="scientific">Sanghuangporus baumii</name>
    <name type="common">Phellinus baumii</name>
    <dbReference type="NCBI Taxonomy" id="108892"/>
    <lineage>
        <taxon>Eukaryota</taxon>
        <taxon>Fungi</taxon>
        <taxon>Dikarya</taxon>
        <taxon>Basidiomycota</taxon>
        <taxon>Agaricomycotina</taxon>
        <taxon>Agaricomycetes</taxon>
        <taxon>Hymenochaetales</taxon>
        <taxon>Hymenochaetaceae</taxon>
        <taxon>Sanghuangporus</taxon>
    </lineage>
</organism>
<dbReference type="Proteomes" id="UP000757232">
    <property type="component" value="Unassembled WGS sequence"/>
</dbReference>
<gene>
    <name evidence="2" type="ORF">A7U60_g839</name>
</gene>
<evidence type="ECO:0000256" key="1">
    <source>
        <dbReference type="SAM" id="MobiDB-lite"/>
    </source>
</evidence>
<dbReference type="EMBL" id="LNZH02000053">
    <property type="protein sequence ID" value="OCB91874.1"/>
    <property type="molecule type" value="Genomic_DNA"/>
</dbReference>
<reference evidence="2" key="1">
    <citation type="submission" date="2016-06" db="EMBL/GenBank/DDBJ databases">
        <title>Draft Genome sequence of the fungus Inonotus baumii.</title>
        <authorList>
            <person name="Zhu H."/>
            <person name="Lin W."/>
        </authorList>
    </citation>
    <scope>NUCLEOTIDE SEQUENCE</scope>
    <source>
        <strain evidence="2">821</strain>
    </source>
</reference>
<name>A0A9Q5I5J1_SANBA</name>
<feature type="region of interest" description="Disordered" evidence="1">
    <location>
        <begin position="80"/>
        <end position="122"/>
    </location>
</feature>
<evidence type="ECO:0000313" key="2">
    <source>
        <dbReference type="EMBL" id="OCB91874.1"/>
    </source>
</evidence>
<keyword evidence="3" id="KW-1185">Reference proteome</keyword>
<proteinExistence type="predicted"/>
<dbReference type="AlphaFoldDB" id="A0A9Q5I5J1"/>
<accession>A0A9Q5I5J1</accession>
<feature type="region of interest" description="Disordered" evidence="1">
    <location>
        <begin position="1"/>
        <end position="46"/>
    </location>
</feature>